<keyword evidence="7 9" id="KW-1133">Transmembrane helix</keyword>
<dbReference type="PROSITE" id="PS50929">
    <property type="entry name" value="ABC_TM1F"/>
    <property type="match status" value="1"/>
</dbReference>
<dbReference type="eggNOG" id="COG2274">
    <property type="taxonomic scope" value="Bacteria"/>
</dbReference>
<protein>
    <submittedName>
        <fullName evidence="12">ABC-type bacteriocin/lantibiotic exporter</fullName>
    </submittedName>
</protein>
<feature type="domain" description="ABC transporter" evidence="10">
    <location>
        <begin position="520"/>
        <end position="752"/>
    </location>
</feature>
<dbReference type="GO" id="GO:0140359">
    <property type="term" value="F:ABC-type transporter activity"/>
    <property type="evidence" value="ECO:0007669"/>
    <property type="project" value="InterPro"/>
</dbReference>
<dbReference type="Gene3D" id="3.40.50.300">
    <property type="entry name" value="P-loop containing nucleotide triphosphate hydrolases"/>
    <property type="match status" value="1"/>
</dbReference>
<feature type="transmembrane region" description="Helical" evidence="9">
    <location>
        <begin position="186"/>
        <end position="206"/>
    </location>
</feature>
<dbReference type="InterPro" id="IPR017871">
    <property type="entry name" value="ABC_transporter-like_CS"/>
</dbReference>
<evidence type="ECO:0000256" key="6">
    <source>
        <dbReference type="ARBA" id="ARBA00022840"/>
    </source>
</evidence>
<dbReference type="SUPFAM" id="SSF90123">
    <property type="entry name" value="ABC transporter transmembrane region"/>
    <property type="match status" value="1"/>
</dbReference>
<evidence type="ECO:0000256" key="9">
    <source>
        <dbReference type="SAM" id="Phobius"/>
    </source>
</evidence>
<evidence type="ECO:0000259" key="10">
    <source>
        <dbReference type="PROSITE" id="PS50893"/>
    </source>
</evidence>
<feature type="transmembrane region" description="Helical" evidence="9">
    <location>
        <begin position="300"/>
        <end position="319"/>
    </location>
</feature>
<accession>A0A095WXD8</accession>
<dbReference type="Gene3D" id="1.20.1560.10">
    <property type="entry name" value="ABC transporter type 1, transmembrane domain"/>
    <property type="match status" value="1"/>
</dbReference>
<name>A0A095WXD8_9GAMM</name>
<comment type="caution">
    <text evidence="12">The sequence shown here is derived from an EMBL/GenBank/DDBJ whole genome shotgun (WGS) entry which is preliminary data.</text>
</comment>
<reference evidence="12 13" key="1">
    <citation type="journal article" date="2014" name="Genome Announc.">
        <title>Genome Sequence of Gammaproteobacterial Pseudohaliea rubra Type Strain DSM 19751, Isolated from Coastal Seawater of the Mediterranean Sea.</title>
        <authorList>
            <person name="Spring S."/>
            <person name="Fiebig A."/>
            <person name="Riedel T."/>
            <person name="Goker M."/>
            <person name="Klenk H.P."/>
        </authorList>
    </citation>
    <scope>NUCLEOTIDE SEQUENCE [LARGE SCALE GENOMIC DNA]</scope>
    <source>
        <strain evidence="12 13">DSM 19751</strain>
    </source>
</reference>
<evidence type="ECO:0000256" key="4">
    <source>
        <dbReference type="ARBA" id="ARBA00022692"/>
    </source>
</evidence>
<dbReference type="GO" id="GO:0005886">
    <property type="term" value="C:plasma membrane"/>
    <property type="evidence" value="ECO:0007669"/>
    <property type="project" value="UniProtKB-SubCell"/>
</dbReference>
<sequence>MSNEQHNPGLENPRHDLLVERREVEASRFSRALSGLAEAVTGGHDKAVIEEADGLAAAISRVVLAYGRTPRKAVLPSLEESFDQRTVELVEQQQLRSRKVILRDGWHHQANYCLVVPFADGFASLVPKDENHFEYHATNGEGGIVDDSLAQQLLGEAQLIYPSWDSDAEPLAAFIRLALWRHKKTFYLIPLLLVAGALLGLLPPIITKYLVGTVIPFNDTSQLPAITIAMVVAAVGITLFKLLSSLSIVRLETTFESRGQAAVWSHLLRLPASFFRRMSTGELSVKVQSVDAIRSMLSSVLVNSAASIAMGAASLFLMFHYQHKLAFPVLLLLVLYAFLNVLIGRRVVALTRQSIERESSLRASSFQLLSGITKLRAAAAERAAFAQWAPLYQAFSVVTRDNHTWRSFGIVLQSVMPALMLLIIIFAIGRESDFLFAALKVPASWEALDATPLREKMPPALFMAFFLAATQLLSATKALSDAYLQLIGIQPHIQALQQIVSEPGEREDDGMAPGDLQGAIDICDVDFRYSPDGPLVLKGATLRAKPGEFIAIVGPSGAGKSSLIRVILGFGEIERGAIFLDDKDLGDLNKRLVRRQFGVVLQDSQLLPGSLFDNISGGTGISMAQAWDAARLAGLEEDIKDMPMQMHTVLSEGASTLSGGQRQRVIIARALARKPAYILFDEATSALDNRTQTIVSESLENLGCTRIVIAHRLSTIANADTIYVMDSGRVVEQGNYQELMAREGLFFELATRQLA</sequence>
<gene>
    <name evidence="12" type="ORF">HRUBRA_02149</name>
</gene>
<dbReference type="InterPro" id="IPR003593">
    <property type="entry name" value="AAA+_ATPase"/>
</dbReference>
<keyword evidence="6" id="KW-0067">ATP-binding</keyword>
<evidence type="ECO:0000259" key="11">
    <source>
        <dbReference type="PROSITE" id="PS50929"/>
    </source>
</evidence>
<evidence type="ECO:0000313" key="12">
    <source>
        <dbReference type="EMBL" id="KGE03284.1"/>
    </source>
</evidence>
<dbReference type="PATRIC" id="fig|1265313.6.peg.2119"/>
<keyword evidence="3" id="KW-1003">Cell membrane</keyword>
<keyword evidence="8 9" id="KW-0472">Membrane</keyword>
<dbReference type="AlphaFoldDB" id="A0A095WXD8"/>
<feature type="transmembrane region" description="Helical" evidence="9">
    <location>
        <begin position="325"/>
        <end position="343"/>
    </location>
</feature>
<feature type="domain" description="ABC transmembrane type-1" evidence="11">
    <location>
        <begin position="188"/>
        <end position="488"/>
    </location>
</feature>
<dbReference type="RefSeq" id="WP_052094820.1">
    <property type="nucleotide sequence ID" value="NZ_KN234784.1"/>
</dbReference>
<feature type="transmembrane region" description="Helical" evidence="9">
    <location>
        <begin position="410"/>
        <end position="429"/>
    </location>
</feature>
<evidence type="ECO:0000256" key="5">
    <source>
        <dbReference type="ARBA" id="ARBA00022741"/>
    </source>
</evidence>
<dbReference type="SUPFAM" id="SSF52540">
    <property type="entry name" value="P-loop containing nucleoside triphosphate hydrolases"/>
    <property type="match status" value="1"/>
</dbReference>
<proteinExistence type="predicted"/>
<dbReference type="InterPro" id="IPR036640">
    <property type="entry name" value="ABC1_TM_sf"/>
</dbReference>
<keyword evidence="4 9" id="KW-0812">Transmembrane</keyword>
<organism evidence="12 13">
    <name type="scientific">Pseudohaliea rubra DSM 19751</name>
    <dbReference type="NCBI Taxonomy" id="1265313"/>
    <lineage>
        <taxon>Bacteria</taxon>
        <taxon>Pseudomonadati</taxon>
        <taxon>Pseudomonadota</taxon>
        <taxon>Gammaproteobacteria</taxon>
        <taxon>Cellvibrionales</taxon>
        <taxon>Halieaceae</taxon>
        <taxon>Pseudohaliea</taxon>
    </lineage>
</organism>
<dbReference type="FunFam" id="3.40.50.300:FF:000299">
    <property type="entry name" value="ABC transporter ATP-binding protein/permease"/>
    <property type="match status" value="1"/>
</dbReference>
<dbReference type="GO" id="GO:0005524">
    <property type="term" value="F:ATP binding"/>
    <property type="evidence" value="ECO:0007669"/>
    <property type="project" value="UniProtKB-KW"/>
</dbReference>
<dbReference type="InterPro" id="IPR027417">
    <property type="entry name" value="P-loop_NTPase"/>
</dbReference>
<dbReference type="PANTHER" id="PTHR24221">
    <property type="entry name" value="ATP-BINDING CASSETTE SUB-FAMILY B"/>
    <property type="match status" value="1"/>
</dbReference>
<dbReference type="Pfam" id="PF00005">
    <property type="entry name" value="ABC_tran"/>
    <property type="match status" value="1"/>
</dbReference>
<dbReference type="SMART" id="SM00382">
    <property type="entry name" value="AAA"/>
    <property type="match status" value="1"/>
</dbReference>
<evidence type="ECO:0000256" key="8">
    <source>
        <dbReference type="ARBA" id="ARBA00023136"/>
    </source>
</evidence>
<keyword evidence="13" id="KW-1185">Reference proteome</keyword>
<dbReference type="PROSITE" id="PS00211">
    <property type="entry name" value="ABC_TRANSPORTER_1"/>
    <property type="match status" value="1"/>
</dbReference>
<comment type="subcellular location">
    <subcellularLocation>
        <location evidence="1">Cell membrane</location>
        <topology evidence="1">Multi-pass membrane protein</topology>
    </subcellularLocation>
</comment>
<feature type="transmembrane region" description="Helical" evidence="9">
    <location>
        <begin position="226"/>
        <end position="249"/>
    </location>
</feature>
<dbReference type="Proteomes" id="UP000029640">
    <property type="component" value="Unassembled WGS sequence"/>
</dbReference>
<dbReference type="PANTHER" id="PTHR24221:SF654">
    <property type="entry name" value="ATP-BINDING CASSETTE SUB-FAMILY B MEMBER 6"/>
    <property type="match status" value="1"/>
</dbReference>
<dbReference type="HOGENOM" id="CLU_000604_84_3_6"/>
<evidence type="ECO:0000256" key="1">
    <source>
        <dbReference type="ARBA" id="ARBA00004651"/>
    </source>
</evidence>
<dbReference type="PROSITE" id="PS50893">
    <property type="entry name" value="ABC_TRANSPORTER_2"/>
    <property type="match status" value="1"/>
</dbReference>
<evidence type="ECO:0000256" key="3">
    <source>
        <dbReference type="ARBA" id="ARBA00022475"/>
    </source>
</evidence>
<evidence type="ECO:0000256" key="7">
    <source>
        <dbReference type="ARBA" id="ARBA00022989"/>
    </source>
</evidence>
<keyword evidence="5" id="KW-0547">Nucleotide-binding</keyword>
<evidence type="ECO:0000313" key="13">
    <source>
        <dbReference type="Proteomes" id="UP000029640"/>
    </source>
</evidence>
<dbReference type="InterPro" id="IPR011527">
    <property type="entry name" value="ABC1_TM_dom"/>
</dbReference>
<dbReference type="EMBL" id="AUVB01000061">
    <property type="protein sequence ID" value="KGE03284.1"/>
    <property type="molecule type" value="Genomic_DNA"/>
</dbReference>
<dbReference type="InterPro" id="IPR039421">
    <property type="entry name" value="Type_1_exporter"/>
</dbReference>
<keyword evidence="2" id="KW-0813">Transport</keyword>
<dbReference type="GO" id="GO:0016887">
    <property type="term" value="F:ATP hydrolysis activity"/>
    <property type="evidence" value="ECO:0007669"/>
    <property type="project" value="InterPro"/>
</dbReference>
<dbReference type="InterPro" id="IPR003439">
    <property type="entry name" value="ABC_transporter-like_ATP-bd"/>
</dbReference>
<dbReference type="OrthoDB" id="9787557at2"/>
<dbReference type="STRING" id="1265313.HRUBRA_02149"/>
<dbReference type="GO" id="GO:0034040">
    <property type="term" value="F:ATPase-coupled lipid transmembrane transporter activity"/>
    <property type="evidence" value="ECO:0007669"/>
    <property type="project" value="TreeGrafter"/>
</dbReference>
<evidence type="ECO:0000256" key="2">
    <source>
        <dbReference type="ARBA" id="ARBA00022448"/>
    </source>
</evidence>
<dbReference type="Pfam" id="PF00664">
    <property type="entry name" value="ABC_membrane"/>
    <property type="match status" value="1"/>
</dbReference>